<feature type="coiled-coil region" evidence="4">
    <location>
        <begin position="405"/>
        <end position="432"/>
    </location>
</feature>
<evidence type="ECO:0000256" key="2">
    <source>
        <dbReference type="ARBA" id="ARBA00022801"/>
    </source>
</evidence>
<dbReference type="PROSITE" id="PS50994">
    <property type="entry name" value="INTEGRASE"/>
    <property type="match status" value="1"/>
</dbReference>
<dbReference type="InterPro" id="IPR001878">
    <property type="entry name" value="Znf_CCHC"/>
</dbReference>
<dbReference type="SUPFAM" id="SSF56672">
    <property type="entry name" value="DNA/RNA polymerases"/>
    <property type="match status" value="1"/>
</dbReference>
<evidence type="ECO:0000313" key="8">
    <source>
        <dbReference type="EMBL" id="BBH00368.1"/>
    </source>
</evidence>
<dbReference type="InterPro" id="IPR039537">
    <property type="entry name" value="Retrotran_Ty1/copia-like"/>
</dbReference>
<reference evidence="8" key="1">
    <citation type="journal article" date="2019" name="Science">
        <title>Mutation of a bHLH transcription factor allowed almond domestication.</title>
        <authorList>
            <person name="Sanchez-Perez R."/>
            <person name="Pavan S."/>
            <person name="Mazzeo R."/>
            <person name="Moldovan C."/>
            <person name="Aiese Cigliano R."/>
            <person name="Del Cueto J."/>
            <person name="Ricciardi F."/>
            <person name="Lotti C."/>
            <person name="Ricciardi L."/>
            <person name="Dicenta F."/>
            <person name="Lopez-Marques R.L."/>
            <person name="Lindberg Moller B."/>
        </authorList>
    </citation>
    <scope>NUCLEOTIDE SEQUENCE</scope>
</reference>
<dbReference type="InterPro" id="IPR001584">
    <property type="entry name" value="Integrase_cat-core"/>
</dbReference>
<dbReference type="PANTHER" id="PTHR42648">
    <property type="entry name" value="TRANSPOSASE, PUTATIVE-RELATED"/>
    <property type="match status" value="1"/>
</dbReference>
<evidence type="ECO:0000256" key="5">
    <source>
        <dbReference type="SAM" id="MobiDB-lite"/>
    </source>
</evidence>
<feature type="region of interest" description="Disordered" evidence="5">
    <location>
        <begin position="290"/>
        <end position="312"/>
    </location>
</feature>
<evidence type="ECO:0000259" key="6">
    <source>
        <dbReference type="PROSITE" id="PS50158"/>
    </source>
</evidence>
<accession>A0A4Y1R941</accession>
<evidence type="ECO:0000259" key="7">
    <source>
        <dbReference type="PROSITE" id="PS50994"/>
    </source>
</evidence>
<keyword evidence="4" id="KW-0175">Coiled coil</keyword>
<proteinExistence type="predicted"/>
<dbReference type="InterPro" id="IPR013103">
    <property type="entry name" value="RVT_2"/>
</dbReference>
<dbReference type="InterPro" id="IPR036397">
    <property type="entry name" value="RNaseH_sf"/>
</dbReference>
<dbReference type="CDD" id="cd09272">
    <property type="entry name" value="RNase_HI_RT_Ty1"/>
    <property type="match status" value="1"/>
</dbReference>
<dbReference type="PROSITE" id="PS50158">
    <property type="entry name" value="ZF_CCHC"/>
    <property type="match status" value="1"/>
</dbReference>
<name>A0A4Y1R941_PRUDU</name>
<dbReference type="InterPro" id="IPR012337">
    <property type="entry name" value="RNaseH-like_sf"/>
</dbReference>
<dbReference type="Gene3D" id="3.30.420.10">
    <property type="entry name" value="Ribonuclease H-like superfamily/Ribonuclease H"/>
    <property type="match status" value="1"/>
</dbReference>
<keyword evidence="2" id="KW-0378">Hydrolase</keyword>
<dbReference type="GO" id="GO:0003676">
    <property type="term" value="F:nucleic acid binding"/>
    <property type="evidence" value="ECO:0007669"/>
    <property type="project" value="InterPro"/>
</dbReference>
<organism evidence="8">
    <name type="scientific">Prunus dulcis</name>
    <name type="common">Almond</name>
    <name type="synonym">Amygdalus dulcis</name>
    <dbReference type="NCBI Taxonomy" id="3755"/>
    <lineage>
        <taxon>Eukaryota</taxon>
        <taxon>Viridiplantae</taxon>
        <taxon>Streptophyta</taxon>
        <taxon>Embryophyta</taxon>
        <taxon>Tracheophyta</taxon>
        <taxon>Spermatophyta</taxon>
        <taxon>Magnoliopsida</taxon>
        <taxon>eudicotyledons</taxon>
        <taxon>Gunneridae</taxon>
        <taxon>Pentapetalae</taxon>
        <taxon>rosids</taxon>
        <taxon>fabids</taxon>
        <taxon>Rosales</taxon>
        <taxon>Rosaceae</taxon>
        <taxon>Amygdaloideae</taxon>
        <taxon>Amygdaleae</taxon>
        <taxon>Prunus</taxon>
    </lineage>
</organism>
<dbReference type="GO" id="GO:0008270">
    <property type="term" value="F:zinc ion binding"/>
    <property type="evidence" value="ECO:0007669"/>
    <property type="project" value="UniProtKB-KW"/>
</dbReference>
<feature type="domain" description="CCHC-type" evidence="6">
    <location>
        <begin position="329"/>
        <end position="343"/>
    </location>
</feature>
<dbReference type="InterPro" id="IPR043502">
    <property type="entry name" value="DNA/RNA_pol_sf"/>
</dbReference>
<protein>
    <submittedName>
        <fullName evidence="8">Transposable element protein</fullName>
    </submittedName>
</protein>
<evidence type="ECO:0000256" key="4">
    <source>
        <dbReference type="SAM" id="Coils"/>
    </source>
</evidence>
<sequence length="1537" mass="172385">MVISYRYFQLASEQVAGHTQLDLTYLRMDRAAGSVAHPPYFDGHNYGAWKAKMKSFLWSLDERVWYTVVHGFSDPAKKIGKGDEEITVLKSREEWTTAEATHSTNNQKGLNAIFTAVSSDQFEYISSCDTSKEAWDILQVTHEGTDTVKGAKLQMHTLQFETIMMDENETFSEFYAKLCVIVNACSSLGEKIPEDRVVKKILRSLPQRFSPKITAIEEIRDLNTMKVRELIGSLQTYEMKHLAPKKNKSVALKVVDKEDGEHQSEEFNGEEFAYLSRQFKKFFKYQNSRSHDSRNHSGINSKVKHGDYTDGSVKSRRFTEKKTTKERVKCYECEGYGHISSECANTQKKQNGKAKALNVTWSDSDSESESEENTIALITTVSLDKAQQNNGNDEEPNIGYVLEKYDDLLAASQKLNQHNKELARKVAVLELENSRIARTLQSSAAEPESIGEEKIDKMISMGRSNGDKRGLGFDSINKSSAVSVTKFVKPSLSTEGVSGMVTFGDGRKSKILGKGRIMAIGTPNLDNVLLVENLQANLISVSQLCDEMGELIMNEKYDSNSCIMRLRTDHGTEFENQAFSKFCCEKGIKHEFSAPITPQQNGVAERKNRVLLDMARVLLKSANLTDHFWAEAISTACYTSNRVFFRPHTKSTPYEIWKGKKPNVKHLRTFGSKCYIYKDREYLGKFDARSDVGIFLGYSMNSRAYRVEPSSEDTDLETHEPVGGTGTDFEDCNQHFNPVIRRPGAKQVQKDHSPSDVIGNVNDKMRTRQQVCNEVTNFCYVSFIEPKSVTDALADNDWILAMQEELNQFKRNDVWYLVPRPKDTNVIGTKWIFRNKTDEKGQIMRNKARLVAQGYTQIEGLDFDETFAPVARLESVRLLLSIACYLRFKLYQMDVKSAFLNGVLQEEVYVEQPAGFQDPIHPNHVYRLKKALYGLKQAPRAWYDRLSTHLLQKGYTRGSVDKTLFVKRTKQDLMVAQVYVDDIVFGSTSDILVKEFHEVQQFNGGMFISQTKYANNLVSKFGLESAKPIRNPMSTSTKLSKDSSGKSVDQKLYRSMIGSLLYLTASRPDISFSVGLCARFQSDPKESHLLAVKRILRYVSGTTTFGYSDADWAGSIDDRKSTTGGCFYIGNNLVSWFSKKQNCVSLSTARPTFAHLCFAPSRLHGHHTEPSFFFLRCHYSPPPCSVRRRTDASPSSVVSRLTPHLAVLLPALALQHHARESPHPPVSHFVSPVCSTRYTAVASSLAFGSWVAMPNFQIVREFMPISPDVSAASVALSGLVCACAWNCHSTQFPLYSLPLFDSLRLAVLVSRFRSSSAPSAGESPLCVSTRGAPTELSSGMSQWTPVIEQSVSVEFYVREASLSLVLQMPPFQLPSLILPRIITALASHAGVPALSTLAHPTPSKSPTGSLYTAAMLTVLLVALLDSLSASHQVTHALLRRIWDRLDTYSELLLSLAGHIQPPDPPRPPRARMDSFWTKESRGFSPEEGFYHVPLMISATPQRGIIILDTVLDALNLVTLVASLEMLKELEWRRGCMG</sequence>
<keyword evidence="3" id="KW-0862">Zinc</keyword>
<feature type="domain" description="Integrase catalytic" evidence="7">
    <location>
        <begin position="564"/>
        <end position="661"/>
    </location>
</feature>
<dbReference type="InterPro" id="IPR057670">
    <property type="entry name" value="SH3_retrovirus"/>
</dbReference>
<evidence type="ECO:0000256" key="1">
    <source>
        <dbReference type="ARBA" id="ARBA00022723"/>
    </source>
</evidence>
<dbReference type="SUPFAM" id="SSF53098">
    <property type="entry name" value="Ribonuclease H-like"/>
    <property type="match status" value="1"/>
</dbReference>
<dbReference type="PANTHER" id="PTHR42648:SF21">
    <property type="entry name" value="CYSTEINE-RICH RLK (RECEPTOR-LIKE PROTEIN KINASE) 8"/>
    <property type="match status" value="1"/>
</dbReference>
<dbReference type="Pfam" id="PF25597">
    <property type="entry name" value="SH3_retrovirus"/>
    <property type="match status" value="1"/>
</dbReference>
<keyword evidence="1" id="KW-0479">Metal-binding</keyword>
<evidence type="ECO:0000256" key="3">
    <source>
        <dbReference type="PROSITE-ProRule" id="PRU00047"/>
    </source>
</evidence>
<dbReference type="Pfam" id="PF07727">
    <property type="entry name" value="RVT_2"/>
    <property type="match status" value="1"/>
</dbReference>
<keyword evidence="3" id="KW-0863">Zinc-finger</keyword>
<dbReference type="EMBL" id="AP019299">
    <property type="protein sequence ID" value="BBH00368.1"/>
    <property type="molecule type" value="Genomic_DNA"/>
</dbReference>
<dbReference type="GO" id="GO:0016787">
    <property type="term" value="F:hydrolase activity"/>
    <property type="evidence" value="ECO:0007669"/>
    <property type="project" value="UniProtKB-KW"/>
</dbReference>
<gene>
    <name evidence="8" type="ORF">Prudu_010339</name>
</gene>
<dbReference type="GO" id="GO:0015074">
    <property type="term" value="P:DNA integration"/>
    <property type="evidence" value="ECO:0007669"/>
    <property type="project" value="InterPro"/>
</dbReference>
<dbReference type="Pfam" id="PF14223">
    <property type="entry name" value="Retrotran_gag_2"/>
    <property type="match status" value="1"/>
</dbReference>